<sequence>MAEIHQGNDDISRVVSASQVEMAPGEESPKTTNGSPTKGKSKRIILQKITQRVAAIKKDTKSESRQQCELEDMEVAYKHCGETGPARIEAKQEPDPGNDWDILRSALESAFAGLGGTRSEGNDSRLGIKVHGVLTSRYMQ</sequence>
<accession>A0A016T0N9</accession>
<keyword evidence="3" id="KW-1185">Reference proteome</keyword>
<evidence type="ECO:0000313" key="2">
    <source>
        <dbReference type="EMBL" id="EYB96267.1"/>
    </source>
</evidence>
<organism evidence="2 3">
    <name type="scientific">Ancylostoma ceylanicum</name>
    <dbReference type="NCBI Taxonomy" id="53326"/>
    <lineage>
        <taxon>Eukaryota</taxon>
        <taxon>Metazoa</taxon>
        <taxon>Ecdysozoa</taxon>
        <taxon>Nematoda</taxon>
        <taxon>Chromadorea</taxon>
        <taxon>Rhabditida</taxon>
        <taxon>Rhabditina</taxon>
        <taxon>Rhabditomorpha</taxon>
        <taxon>Strongyloidea</taxon>
        <taxon>Ancylostomatidae</taxon>
        <taxon>Ancylostomatinae</taxon>
        <taxon>Ancylostoma</taxon>
    </lineage>
</organism>
<gene>
    <name evidence="2" type="primary">Acey_s0152.g2894</name>
    <name evidence="2" type="ORF">Y032_0152g2894</name>
</gene>
<evidence type="ECO:0000313" key="3">
    <source>
        <dbReference type="Proteomes" id="UP000024635"/>
    </source>
</evidence>
<reference evidence="3" key="1">
    <citation type="journal article" date="2015" name="Nat. Genet.">
        <title>The genome and transcriptome of the zoonotic hookworm Ancylostoma ceylanicum identify infection-specific gene families.</title>
        <authorList>
            <person name="Schwarz E.M."/>
            <person name="Hu Y."/>
            <person name="Antoshechkin I."/>
            <person name="Miller M.M."/>
            <person name="Sternberg P.W."/>
            <person name="Aroian R.V."/>
        </authorList>
    </citation>
    <scope>NUCLEOTIDE SEQUENCE</scope>
    <source>
        <strain evidence="3">HY135</strain>
    </source>
</reference>
<proteinExistence type="predicted"/>
<dbReference type="EMBL" id="JARK01001488">
    <property type="protein sequence ID" value="EYB96267.1"/>
    <property type="molecule type" value="Genomic_DNA"/>
</dbReference>
<protein>
    <submittedName>
        <fullName evidence="2">Uncharacterized protein</fullName>
    </submittedName>
</protein>
<dbReference type="Proteomes" id="UP000024635">
    <property type="component" value="Unassembled WGS sequence"/>
</dbReference>
<comment type="caution">
    <text evidence="2">The sequence shown here is derived from an EMBL/GenBank/DDBJ whole genome shotgun (WGS) entry which is preliminary data.</text>
</comment>
<name>A0A016T0N9_9BILA</name>
<feature type="compositionally biased region" description="Basic and acidic residues" evidence="1">
    <location>
        <begin position="1"/>
        <end position="12"/>
    </location>
</feature>
<dbReference type="AlphaFoldDB" id="A0A016T0N9"/>
<feature type="region of interest" description="Disordered" evidence="1">
    <location>
        <begin position="1"/>
        <end position="43"/>
    </location>
</feature>
<evidence type="ECO:0000256" key="1">
    <source>
        <dbReference type="SAM" id="MobiDB-lite"/>
    </source>
</evidence>